<dbReference type="EMBL" id="FQZS01000033">
    <property type="protein sequence ID" value="SHJ34593.1"/>
    <property type="molecule type" value="Genomic_DNA"/>
</dbReference>
<keyword evidence="2" id="KW-1185">Reference proteome</keyword>
<dbReference type="STRING" id="1122184.SAMN02745176_03291"/>
<organism evidence="1 2">
    <name type="scientific">Lutispora thermophila DSM 19022</name>
    <dbReference type="NCBI Taxonomy" id="1122184"/>
    <lineage>
        <taxon>Bacteria</taxon>
        <taxon>Bacillati</taxon>
        <taxon>Bacillota</taxon>
        <taxon>Clostridia</taxon>
        <taxon>Lutisporales</taxon>
        <taxon>Lutisporaceae</taxon>
        <taxon>Lutispora</taxon>
    </lineage>
</organism>
<protein>
    <submittedName>
        <fullName evidence="1">Uncharacterized protein</fullName>
    </submittedName>
</protein>
<name>A0A1M6IJP2_9FIRM</name>
<sequence length="306" mass="36249">MYIPKDQSPANTYLDYDLLFEIQYRISGVDAFLDTMYRNINAIRYFPVDYRKKWLSRFYVDAQVSKYNKLDQLVGLISEYDDKLVDELANDVERATIHNILSENGKKLFISANYQLDLALASDYGWKDAGMLSLAFFRIIENELNTRLISPLLDSLKDREKSYYYKELNKRSFNNKQSTKVNSEKLGSYYLFETLKPILKRYRKNDDRWVMLGPMEFFFNSMSNRVSTHECNKPVLNYLKSKLIMLLTDRGIEAIENDELGNLFTYNIRDKYRNPPAHAQYLHINTAVECRKYVYDCLLKINSWIK</sequence>
<proteinExistence type="predicted"/>
<accession>A0A1M6IJP2</accession>
<evidence type="ECO:0000313" key="2">
    <source>
        <dbReference type="Proteomes" id="UP000184442"/>
    </source>
</evidence>
<dbReference type="Proteomes" id="UP000184442">
    <property type="component" value="Unassembled WGS sequence"/>
</dbReference>
<gene>
    <name evidence="1" type="ORF">SAMN02745176_03291</name>
</gene>
<evidence type="ECO:0000313" key="1">
    <source>
        <dbReference type="EMBL" id="SHJ34593.1"/>
    </source>
</evidence>
<reference evidence="1 2" key="1">
    <citation type="submission" date="2016-11" db="EMBL/GenBank/DDBJ databases">
        <authorList>
            <person name="Jaros S."/>
            <person name="Januszkiewicz K."/>
            <person name="Wedrychowicz H."/>
        </authorList>
    </citation>
    <scope>NUCLEOTIDE SEQUENCE [LARGE SCALE GENOMIC DNA]</scope>
    <source>
        <strain evidence="1 2">DSM 19022</strain>
    </source>
</reference>
<dbReference type="AlphaFoldDB" id="A0A1M6IJP2"/>